<comment type="caution">
    <text evidence="13">The sequence shown here is derived from an EMBL/GenBank/DDBJ whole genome shotgun (WGS) entry which is preliminary data.</text>
</comment>
<dbReference type="PANTHER" id="PTHR11727">
    <property type="entry name" value="DIMETHYLADENOSINE TRANSFERASE"/>
    <property type="match status" value="1"/>
</dbReference>
<reference evidence="13" key="2">
    <citation type="submission" date="2020-09" db="EMBL/GenBank/DDBJ databases">
        <title>Reference genome assembly for Australian Ascochyta lentis isolate Al4.</title>
        <authorList>
            <person name="Lee R.C."/>
            <person name="Farfan-Caceres L.M."/>
            <person name="Debler J.W."/>
            <person name="Williams A.H."/>
            <person name="Henares B.M."/>
        </authorList>
    </citation>
    <scope>NUCLEOTIDE SEQUENCE</scope>
    <source>
        <strain evidence="13">Al4</strain>
    </source>
</reference>
<feature type="region of interest" description="Disordered" evidence="11">
    <location>
        <begin position="370"/>
        <end position="398"/>
    </location>
</feature>
<dbReference type="GO" id="GO:0003723">
    <property type="term" value="F:RNA binding"/>
    <property type="evidence" value="ECO:0007669"/>
    <property type="project" value="UniProtKB-UniRule"/>
</dbReference>
<feature type="binding site" evidence="9">
    <location>
        <position position="126"/>
    </location>
    <ligand>
        <name>S-adenosyl-L-methionine</name>
        <dbReference type="ChEBI" id="CHEBI:59789"/>
    </ligand>
</feature>
<dbReference type="PANTHER" id="PTHR11727:SF7">
    <property type="entry name" value="DIMETHYLADENOSINE TRANSFERASE-RELATED"/>
    <property type="match status" value="1"/>
</dbReference>
<feature type="region of interest" description="Disordered" evidence="11">
    <location>
        <begin position="63"/>
        <end position="111"/>
    </location>
</feature>
<feature type="binding site" evidence="9">
    <location>
        <position position="202"/>
    </location>
    <ligand>
        <name>S-adenosyl-L-methionine</name>
        <dbReference type="ChEBI" id="CHEBI:59789"/>
    </ligand>
</feature>
<dbReference type="NCBIfam" id="TIGR00755">
    <property type="entry name" value="ksgA"/>
    <property type="match status" value="1"/>
</dbReference>
<dbReference type="Gene3D" id="1.10.8.480">
    <property type="match status" value="1"/>
</dbReference>
<evidence type="ECO:0000256" key="4">
    <source>
        <dbReference type="ARBA" id="ARBA00022679"/>
    </source>
</evidence>
<comment type="similarity">
    <text evidence="8 9 10">Belongs to the class I-like SAM-binding methyltransferase superfamily. rRNA adenine N(6)-methyltransferase family.</text>
</comment>
<evidence type="ECO:0000256" key="7">
    <source>
        <dbReference type="ARBA" id="ARBA00049478"/>
    </source>
</evidence>
<feature type="domain" description="Ribosomal RNA adenine methylase transferase N-terminal" evidence="12">
    <location>
        <begin position="133"/>
        <end position="302"/>
    </location>
</feature>
<proteinExistence type="inferred from homology"/>
<evidence type="ECO:0000256" key="2">
    <source>
        <dbReference type="ARBA" id="ARBA00022552"/>
    </source>
</evidence>
<feature type="binding site" evidence="9">
    <location>
        <position position="153"/>
    </location>
    <ligand>
        <name>S-adenosyl-L-methionine</name>
        <dbReference type="ChEBI" id="CHEBI:59789"/>
    </ligand>
</feature>
<dbReference type="GO" id="GO:0052909">
    <property type="term" value="F:18S rRNA (adenine(1779)-N(6)/adenine(1780)-N(6))-dimethyltransferase activity"/>
    <property type="evidence" value="ECO:0007669"/>
    <property type="project" value="UniProtKB-EC"/>
</dbReference>
<evidence type="ECO:0000313" key="14">
    <source>
        <dbReference type="Proteomes" id="UP000651452"/>
    </source>
</evidence>
<dbReference type="SMART" id="SM00650">
    <property type="entry name" value="rADc"/>
    <property type="match status" value="1"/>
</dbReference>
<keyword evidence="4 9" id="KW-0808">Transferase</keyword>
<evidence type="ECO:0000256" key="3">
    <source>
        <dbReference type="ARBA" id="ARBA00022603"/>
    </source>
</evidence>
<feature type="binding site" evidence="9">
    <location>
        <position position="128"/>
    </location>
    <ligand>
        <name>S-adenosyl-L-methionine</name>
        <dbReference type="ChEBI" id="CHEBI:59789"/>
    </ligand>
</feature>
<evidence type="ECO:0000313" key="13">
    <source>
        <dbReference type="EMBL" id="KAF9696529.1"/>
    </source>
</evidence>
<protein>
    <recommendedName>
        <fullName evidence="10">rRNA adenine N(6)-methyltransferase</fullName>
        <ecNumber evidence="10">2.1.1.-</ecNumber>
    </recommendedName>
</protein>
<dbReference type="GO" id="GO:0005730">
    <property type="term" value="C:nucleolus"/>
    <property type="evidence" value="ECO:0007669"/>
    <property type="project" value="TreeGrafter"/>
</dbReference>
<dbReference type="PROSITE" id="PS01131">
    <property type="entry name" value="RRNA_A_DIMETH"/>
    <property type="match status" value="1"/>
</dbReference>
<name>A0A8H7J263_9PLEO</name>
<comment type="function">
    <text evidence="1">Specifically dimethylates two adjacent adenosines in the loop of a conserved hairpin near the 3'-end of 18S rRNA in the 40S particle.</text>
</comment>
<feature type="binding site" evidence="9">
    <location>
        <position position="174"/>
    </location>
    <ligand>
        <name>S-adenosyl-L-methionine</name>
        <dbReference type="ChEBI" id="CHEBI:59789"/>
    </ligand>
</feature>
<comment type="catalytic activity">
    <reaction evidence="7">
        <text>adenosine(1779)/adenosine(1780) in 18S rRNA + 4 S-adenosyl-L-methionine = N(6)-dimethyladenosine(1779)/N(6)-dimethyladenosine(1780) in 18S rRNA + 4 S-adenosyl-L-homocysteine + 4 H(+)</text>
        <dbReference type="Rhea" id="RHEA:42780"/>
        <dbReference type="Rhea" id="RHEA-COMP:10234"/>
        <dbReference type="Rhea" id="RHEA-COMP:10236"/>
        <dbReference type="ChEBI" id="CHEBI:15378"/>
        <dbReference type="ChEBI" id="CHEBI:57856"/>
        <dbReference type="ChEBI" id="CHEBI:59789"/>
        <dbReference type="ChEBI" id="CHEBI:74411"/>
        <dbReference type="ChEBI" id="CHEBI:74493"/>
        <dbReference type="EC" id="2.1.1.183"/>
    </reaction>
</comment>
<reference evidence="13" key="1">
    <citation type="submission" date="2018-12" db="EMBL/GenBank/DDBJ databases">
        <authorList>
            <person name="Syme R.A."/>
            <person name="Farfan-Caceres L."/>
            <person name="Lichtenzveig J."/>
        </authorList>
    </citation>
    <scope>NUCLEOTIDE SEQUENCE</scope>
    <source>
        <strain evidence="13">Al4</strain>
    </source>
</reference>
<evidence type="ECO:0000256" key="10">
    <source>
        <dbReference type="RuleBase" id="RU362106"/>
    </source>
</evidence>
<dbReference type="CDD" id="cd02440">
    <property type="entry name" value="AdoMet_MTases"/>
    <property type="match status" value="1"/>
</dbReference>
<evidence type="ECO:0000259" key="12">
    <source>
        <dbReference type="SMART" id="SM00650"/>
    </source>
</evidence>
<feature type="binding site" evidence="9">
    <location>
        <position position="217"/>
    </location>
    <ligand>
        <name>S-adenosyl-L-methionine</name>
        <dbReference type="ChEBI" id="CHEBI:59789"/>
    </ligand>
</feature>
<dbReference type="Pfam" id="PF00398">
    <property type="entry name" value="RrnaAD"/>
    <property type="match status" value="1"/>
</dbReference>
<feature type="compositionally biased region" description="Acidic residues" evidence="11">
    <location>
        <begin position="373"/>
        <end position="383"/>
    </location>
</feature>
<dbReference type="InterPro" id="IPR011530">
    <property type="entry name" value="rRNA_adenine_dimethylase"/>
</dbReference>
<keyword evidence="14" id="KW-1185">Reference proteome</keyword>
<dbReference type="InterPro" id="IPR001737">
    <property type="entry name" value="KsgA/Erm"/>
</dbReference>
<dbReference type="EC" id="2.1.1.-" evidence="10"/>
<evidence type="ECO:0000256" key="11">
    <source>
        <dbReference type="SAM" id="MobiDB-lite"/>
    </source>
</evidence>
<dbReference type="InterPro" id="IPR020596">
    <property type="entry name" value="rRNA_Ade_Mease_Trfase_CS"/>
</dbReference>
<keyword evidence="6 9" id="KW-0694">RNA-binding</keyword>
<dbReference type="InterPro" id="IPR020598">
    <property type="entry name" value="rRNA_Ade_methylase_Trfase_N"/>
</dbReference>
<gene>
    <name evidence="13" type="ORF">EKO04_005416</name>
</gene>
<dbReference type="Gene3D" id="3.40.50.150">
    <property type="entry name" value="Vaccinia Virus protein VP39"/>
    <property type="match status" value="1"/>
</dbReference>
<evidence type="ECO:0000256" key="8">
    <source>
        <dbReference type="ARBA" id="ARBA00061109"/>
    </source>
</evidence>
<evidence type="ECO:0000256" key="6">
    <source>
        <dbReference type="ARBA" id="ARBA00022884"/>
    </source>
</evidence>
<organism evidence="13 14">
    <name type="scientific">Ascochyta lentis</name>
    <dbReference type="NCBI Taxonomy" id="205686"/>
    <lineage>
        <taxon>Eukaryota</taxon>
        <taxon>Fungi</taxon>
        <taxon>Dikarya</taxon>
        <taxon>Ascomycota</taxon>
        <taxon>Pezizomycotina</taxon>
        <taxon>Dothideomycetes</taxon>
        <taxon>Pleosporomycetidae</taxon>
        <taxon>Pleosporales</taxon>
        <taxon>Pleosporineae</taxon>
        <taxon>Didymellaceae</taxon>
        <taxon>Ascochyta</taxon>
    </lineage>
</organism>
<dbReference type="Proteomes" id="UP000651452">
    <property type="component" value="Unassembled WGS sequence"/>
</dbReference>
<evidence type="ECO:0000256" key="9">
    <source>
        <dbReference type="PROSITE-ProRule" id="PRU01026"/>
    </source>
</evidence>
<dbReference type="OrthoDB" id="74991at2759"/>
<dbReference type="EMBL" id="RZGK01000009">
    <property type="protein sequence ID" value="KAF9696529.1"/>
    <property type="molecule type" value="Genomic_DNA"/>
</dbReference>
<dbReference type="PROSITE" id="PS51689">
    <property type="entry name" value="SAM_RNA_A_N6_MT"/>
    <property type="match status" value="1"/>
</dbReference>
<sequence>MSMRRQKLHTDEKFSISSKSDVELVRDPAKRHASSIRESTCTCPREPLNNVLSITKIIYIPPIQHTTPGRSPDLFLPRTRTRPSTMPKDKRKRASGAGDSTPYSKPSAKQAAAHSIFKMDKDLGQHILKNPGVASAIVQKAHLKQSDHVLEVGPGTGNLTVLILKAAKAVTAVEMDPRMAAELTKRVQGTPEGKRLKVMLGDVIKTELPRFDVCISNTPYQISSPLVFKLLSLPHPPRSCILMFQREFAMRLFAKPGEKLYSRLSVNVQMWSKVSHIMKVGRNNFNPPPLVESNVVRIEPKNPRPQIAYDEWDGLLRIAFVRKNRTLRAAFLGTTAVLELLTQNYRLFCAQHDIPIDDTPLSTDELVAGSEPETMDVDVDNDDDFKGFSDPDDPDDELPDFFKQLQAESRAKHEKGMQRKKKGRVSELVREKVRKVLEDETQLADKRPRLCEEGDFLRLLYAFNQEGIHFS</sequence>
<dbReference type="AlphaFoldDB" id="A0A8H7J263"/>
<dbReference type="FunFam" id="3.40.50.150:FF:000007">
    <property type="entry name" value="rRNA adenine N(6)-methyltransferase"/>
    <property type="match status" value="1"/>
</dbReference>
<keyword evidence="2 10" id="KW-0698">rRNA processing</keyword>
<evidence type="ECO:0000256" key="5">
    <source>
        <dbReference type="ARBA" id="ARBA00022691"/>
    </source>
</evidence>
<accession>A0A8H7J263</accession>
<evidence type="ECO:0000256" key="1">
    <source>
        <dbReference type="ARBA" id="ARBA00002977"/>
    </source>
</evidence>
<dbReference type="SUPFAM" id="SSF53335">
    <property type="entry name" value="S-adenosyl-L-methionine-dependent methyltransferases"/>
    <property type="match status" value="1"/>
</dbReference>
<keyword evidence="3 9" id="KW-0489">Methyltransferase</keyword>
<keyword evidence="5 9" id="KW-0949">S-adenosyl-L-methionine</keyword>
<dbReference type="InterPro" id="IPR029063">
    <property type="entry name" value="SAM-dependent_MTases_sf"/>
</dbReference>